<dbReference type="Proteomes" id="UP000282195">
    <property type="component" value="Plasmid pRCCGE525c"/>
</dbReference>
<proteinExistence type="predicted"/>
<protein>
    <submittedName>
        <fullName evidence="3">Polysaccharide pyruvyl transferase family protein</fullName>
    </submittedName>
</protein>
<dbReference type="OrthoDB" id="1814359at2"/>
<evidence type="ECO:0000256" key="1">
    <source>
        <dbReference type="SAM" id="MobiDB-lite"/>
    </source>
</evidence>
<feature type="domain" description="Polysaccharide pyruvyl transferase" evidence="2">
    <location>
        <begin position="52"/>
        <end position="372"/>
    </location>
</feature>
<dbReference type="KEGG" id="rjg:CCGE525_29565"/>
<keyword evidence="4" id="KW-1185">Reference proteome</keyword>
<name>A0A387G4H6_9HYPH</name>
<keyword evidence="3" id="KW-0808">Transferase</keyword>
<evidence type="ECO:0000313" key="3">
    <source>
        <dbReference type="EMBL" id="AYG62872.1"/>
    </source>
</evidence>
<geneLocation type="plasmid" evidence="4">
    <name>prccge525c</name>
</geneLocation>
<sequence>MDVLHSCRQRRRPYRPISGPRDRRAGAAHPADRCCGEIAVKIVVFNVKYSQNLGDGLLAQCVEAGLANGAGHIEVETIDLAGREGFGMGGNGRRQQALKVLHRLPAFARRWAVGYVLGRALRKLRSQWDAKIATADAVVIGGGNLFQDDDLNFPMKVGTVLDCVRRHNRPLAIYAVGVSGHWSAPAARLFGRLKRTNLVHLSVRDSFALDSWRQHFPQGPEAKIVHDPGLLTRALVSDARSSPSSRHQPTVGLCVTEPVILQRHASQKASAIPLRDIAEYRDLIRLLVQDGYRVRLFCNGASEDQAFAKRIWDEPSMQHLATTGALQLAPRPCLPEELIRILLSTDVILAHRLHACIAAYSLGIPHVGLGWDKKVEGFFRSVGRQTYFLNGGGTSPSDIARLLRAADSEGIESFRHRMIMSEAEAGIADMRRNLTRRDQNIVAGISPVIRNDHRAATPN</sequence>
<dbReference type="InterPro" id="IPR007345">
    <property type="entry name" value="Polysacch_pyruvyl_Trfase"/>
</dbReference>
<dbReference type="Pfam" id="PF04230">
    <property type="entry name" value="PS_pyruv_trans"/>
    <property type="match status" value="1"/>
</dbReference>
<accession>A0A387G4H6</accession>
<evidence type="ECO:0000313" key="4">
    <source>
        <dbReference type="Proteomes" id="UP000282195"/>
    </source>
</evidence>
<organism evidence="3 4">
    <name type="scientific">Rhizobium jaguaris</name>
    <dbReference type="NCBI Taxonomy" id="1312183"/>
    <lineage>
        <taxon>Bacteria</taxon>
        <taxon>Pseudomonadati</taxon>
        <taxon>Pseudomonadota</taxon>
        <taxon>Alphaproteobacteria</taxon>
        <taxon>Hyphomicrobiales</taxon>
        <taxon>Rhizobiaceae</taxon>
        <taxon>Rhizobium/Agrobacterium group</taxon>
        <taxon>Rhizobium</taxon>
    </lineage>
</organism>
<dbReference type="GO" id="GO:0016740">
    <property type="term" value="F:transferase activity"/>
    <property type="evidence" value="ECO:0007669"/>
    <property type="project" value="UniProtKB-KW"/>
</dbReference>
<keyword evidence="3" id="KW-0614">Plasmid</keyword>
<feature type="region of interest" description="Disordered" evidence="1">
    <location>
        <begin position="1"/>
        <end position="28"/>
    </location>
</feature>
<dbReference type="PANTHER" id="PTHR36836">
    <property type="entry name" value="COLANIC ACID BIOSYNTHESIS PROTEIN WCAK"/>
    <property type="match status" value="1"/>
</dbReference>
<dbReference type="AlphaFoldDB" id="A0A387G4H6"/>
<reference evidence="3 4" key="1">
    <citation type="submission" date="2018-10" db="EMBL/GenBank/DDBJ databases">
        <title>Rhizobium etli, R. leguminosarum and a new Rhizobium genospecies from Phaseolus dumosus.</title>
        <authorList>
            <person name="Ramirez-Puebla S.T."/>
            <person name="Rogel-Hernandez M.A."/>
            <person name="Guerrero G."/>
            <person name="Ormeno-Orrillo E."/>
            <person name="Martinez-Romero J.C."/>
            <person name="Negrete-Yankelevich S."/>
            <person name="Martinez-Romero E."/>
        </authorList>
    </citation>
    <scope>NUCLEOTIDE SEQUENCE [LARGE SCALE GENOMIC DNA]</scope>
    <source>
        <strain evidence="3 4">CCGE525</strain>
        <plasmid evidence="4">prccge525c</plasmid>
    </source>
</reference>
<evidence type="ECO:0000259" key="2">
    <source>
        <dbReference type="Pfam" id="PF04230"/>
    </source>
</evidence>
<dbReference type="EMBL" id="CP032695">
    <property type="protein sequence ID" value="AYG62872.1"/>
    <property type="molecule type" value="Genomic_DNA"/>
</dbReference>
<gene>
    <name evidence="3" type="ORF">CCGE525_29565</name>
</gene>
<dbReference type="PANTHER" id="PTHR36836:SF1">
    <property type="entry name" value="COLANIC ACID BIOSYNTHESIS PROTEIN WCAK"/>
    <property type="match status" value="1"/>
</dbReference>